<gene>
    <name evidence="13 18" type="primary">speE</name>
    <name evidence="18" type="ordered locus">SGRA_0328</name>
</gene>
<reference evidence="18 19" key="1">
    <citation type="journal article" date="2012" name="Stand. Genomic Sci.">
        <title>Complete genome sequencing and analysis of Saprospira grandis str. Lewin, a predatory marine bacterium.</title>
        <authorList>
            <person name="Saw J.H."/>
            <person name="Yuryev A."/>
            <person name="Kanbe M."/>
            <person name="Hou S."/>
            <person name="Young A.G."/>
            <person name="Aizawa S."/>
            <person name="Alam M."/>
        </authorList>
    </citation>
    <scope>NUCLEOTIDE SEQUENCE [LARGE SCALE GENOMIC DNA]</scope>
    <source>
        <strain evidence="18 19">Lewin</strain>
    </source>
</reference>
<evidence type="ECO:0000256" key="11">
    <source>
        <dbReference type="ARBA" id="ARBA00023270"/>
    </source>
</evidence>
<dbReference type="HOGENOM" id="CLU_048199_2_0_10"/>
<evidence type="ECO:0000256" key="4">
    <source>
        <dbReference type="ARBA" id="ARBA00022691"/>
    </source>
</evidence>
<dbReference type="PROSITE" id="PS51006">
    <property type="entry name" value="PABS_2"/>
    <property type="match status" value="1"/>
</dbReference>
<dbReference type="HAMAP" id="MF_00198">
    <property type="entry name" value="Spermidine_synth"/>
    <property type="match status" value="1"/>
</dbReference>
<evidence type="ECO:0000313" key="18">
    <source>
        <dbReference type="EMBL" id="AFC23067.1"/>
    </source>
</evidence>
<dbReference type="Proteomes" id="UP000007519">
    <property type="component" value="Chromosome"/>
</dbReference>
<evidence type="ECO:0000313" key="19">
    <source>
        <dbReference type="Proteomes" id="UP000007519"/>
    </source>
</evidence>
<dbReference type="eggNOG" id="COG0421">
    <property type="taxonomic scope" value="Bacteria"/>
</dbReference>
<evidence type="ECO:0000256" key="5">
    <source>
        <dbReference type="ARBA" id="ARBA00022793"/>
    </source>
</evidence>
<dbReference type="InterPro" id="IPR042286">
    <property type="entry name" value="AdoMetDC_C"/>
</dbReference>
<feature type="binding site" evidence="13">
    <location>
        <position position="278"/>
    </location>
    <ligand>
        <name>S-methyl-5'-thioadenosine</name>
        <dbReference type="ChEBI" id="CHEBI:17509"/>
    </ligand>
</feature>
<protein>
    <recommendedName>
        <fullName evidence="13">Polyamine aminopropyltransferase</fullName>
    </recommendedName>
    <alternativeName>
        <fullName evidence="13">Putrescine aminopropyltransferase</fullName>
        <shortName evidence="13">PAPT</shortName>
    </alternativeName>
    <alternativeName>
        <fullName evidence="13">Spermidine synthase</fullName>
        <shortName evidence="13">SPDS</shortName>
        <shortName evidence="13">SPDSY</shortName>
        <ecNumber evidence="13">2.5.1.16</ecNumber>
    </alternativeName>
</protein>
<dbReference type="UniPathway" id="UPA00248">
    <property type="reaction ID" value="UER00314"/>
</dbReference>
<dbReference type="InterPro" id="IPR042284">
    <property type="entry name" value="AdoMetDC_N"/>
</dbReference>
<keyword evidence="10" id="KW-0456">Lyase</keyword>
<evidence type="ECO:0000256" key="14">
    <source>
        <dbReference type="PROSITE-ProRule" id="PRU00354"/>
    </source>
</evidence>
<evidence type="ECO:0000256" key="2">
    <source>
        <dbReference type="ARBA" id="ARBA00007867"/>
    </source>
</evidence>
<evidence type="ECO:0000259" key="17">
    <source>
        <dbReference type="PROSITE" id="PS51006"/>
    </source>
</evidence>
<dbReference type="CDD" id="cd02440">
    <property type="entry name" value="AdoMet_MTases"/>
    <property type="match status" value="1"/>
</dbReference>
<dbReference type="InterPro" id="IPR001045">
    <property type="entry name" value="Spermi_synthase"/>
</dbReference>
<dbReference type="NCBIfam" id="TIGR03330">
    <property type="entry name" value="SAM_DCase_Bsu"/>
    <property type="match status" value="1"/>
</dbReference>
<evidence type="ECO:0000256" key="8">
    <source>
        <dbReference type="ARBA" id="ARBA00023115"/>
    </source>
</evidence>
<comment type="catalytic activity">
    <reaction evidence="13 16">
        <text>S-adenosyl 3-(methylsulfanyl)propylamine + putrescine = S-methyl-5'-thioadenosine + spermidine + H(+)</text>
        <dbReference type="Rhea" id="RHEA:12721"/>
        <dbReference type="ChEBI" id="CHEBI:15378"/>
        <dbReference type="ChEBI" id="CHEBI:17509"/>
        <dbReference type="ChEBI" id="CHEBI:57443"/>
        <dbReference type="ChEBI" id="CHEBI:57834"/>
        <dbReference type="ChEBI" id="CHEBI:326268"/>
        <dbReference type="EC" id="2.5.1.16"/>
    </reaction>
</comment>
<keyword evidence="9" id="KW-0865">Zymogen</keyword>
<dbReference type="KEGG" id="sgn:SGRA_0328"/>
<dbReference type="eggNOG" id="COG1586">
    <property type="taxonomic scope" value="Bacteria"/>
</dbReference>
<dbReference type="InterPro" id="IPR017716">
    <property type="entry name" value="S-AdoMet_deCOase_pro-enz"/>
</dbReference>
<dbReference type="Gene3D" id="3.30.360.110">
    <property type="entry name" value="S-adenosylmethionine decarboxylase domain"/>
    <property type="match status" value="1"/>
</dbReference>
<sequence>MVNAALEAQATVINATFHHFSPYGVSGVVVIQESHLAIHTWPEYGYAAVDLFTCGDEVNPWISYDYLKTAFEADYGSAMEINRGQADLLKRVNIDHLLKERQGTESQLEHKVKFSRNVWFTDKDENLALSLRHTGNLLYRKKSEFQTVQVLESHAFGKMLTIDNLIMTTEKDEFIYHEMITHPAMLSHAAPKNILVIGGGDGGTVRELFRHDSVEKVTMVEIDGNVVEACKEHLPQIAAAFDHPNLDLKIADGIAYVAEAAAESFDIIIVDGSDPAGPAEGLFSEAFYKNVQKALKKDGILVLQSESPHFHQKAFVELNHCLKDIFGAEAVEVYLAQIPTYPTGTWSFTMASKDGQAKLPQLDQAAANAFSEKHGLSYYDGGVHQAAFALPPFVRKMLK</sequence>
<dbReference type="NCBIfam" id="NF037959">
    <property type="entry name" value="MFS_SpdSyn"/>
    <property type="match status" value="1"/>
</dbReference>
<comment type="pathway">
    <text evidence="13">Amine and polyamine biosynthesis; spermidine biosynthesis; spermidine from putrescine: step 1/1.</text>
</comment>
<proteinExistence type="inferred from homology"/>
<evidence type="ECO:0000256" key="3">
    <source>
        <dbReference type="ARBA" id="ARBA00022679"/>
    </source>
</evidence>
<feature type="binding site" evidence="13">
    <location>
        <begin position="252"/>
        <end position="253"/>
    </location>
    <ligand>
        <name>S-methyl-5'-thioadenosine</name>
        <dbReference type="ChEBI" id="CHEBI:17509"/>
    </ligand>
</feature>
<dbReference type="GO" id="GO:0008295">
    <property type="term" value="P:spermidine biosynthetic process"/>
    <property type="evidence" value="ECO:0007669"/>
    <property type="project" value="UniProtKB-UniRule"/>
</dbReference>
<dbReference type="AlphaFoldDB" id="H6L7N5"/>
<dbReference type="InterPro" id="IPR029063">
    <property type="entry name" value="SAM-dependent_MTases_sf"/>
</dbReference>
<comment type="similarity">
    <text evidence="2 13 15">Belongs to the spermidine/spermine synthase family.</text>
</comment>
<feature type="binding site" evidence="13">
    <location>
        <position position="221"/>
    </location>
    <ligand>
        <name>S-methyl-5'-thioadenosine</name>
        <dbReference type="ChEBI" id="CHEBI:17509"/>
    </ligand>
</feature>
<dbReference type="EC" id="2.5.1.16" evidence="13"/>
<comment type="subunit">
    <text evidence="13">Homodimer or homotetramer.</text>
</comment>
<evidence type="ECO:0000256" key="6">
    <source>
        <dbReference type="ARBA" id="ARBA00022813"/>
    </source>
</evidence>
<dbReference type="Gene3D" id="3.30.160.750">
    <property type="match status" value="1"/>
</dbReference>
<dbReference type="SUPFAM" id="SSF56276">
    <property type="entry name" value="S-adenosylmethionine decarboxylase"/>
    <property type="match status" value="1"/>
</dbReference>
<organism evidence="18 19">
    <name type="scientific">Saprospira grandis (strain Lewin)</name>
    <dbReference type="NCBI Taxonomy" id="984262"/>
    <lineage>
        <taxon>Bacteria</taxon>
        <taxon>Pseudomonadati</taxon>
        <taxon>Bacteroidota</taxon>
        <taxon>Saprospiria</taxon>
        <taxon>Saprospirales</taxon>
        <taxon>Saprospiraceae</taxon>
        <taxon>Saprospira</taxon>
    </lineage>
</organism>
<dbReference type="Gene3D" id="2.30.140.10">
    <property type="entry name" value="Spermidine synthase, tetramerisation domain"/>
    <property type="match status" value="1"/>
</dbReference>
<evidence type="ECO:0000256" key="7">
    <source>
        <dbReference type="ARBA" id="ARBA00023066"/>
    </source>
</evidence>
<keyword evidence="5" id="KW-0210">Decarboxylase</keyword>
<evidence type="ECO:0000256" key="13">
    <source>
        <dbReference type="HAMAP-Rule" id="MF_00198"/>
    </source>
</evidence>
<dbReference type="InterPro" id="IPR030373">
    <property type="entry name" value="PABS_CS"/>
</dbReference>
<evidence type="ECO:0000256" key="9">
    <source>
        <dbReference type="ARBA" id="ARBA00023145"/>
    </source>
</evidence>
<feature type="active site" description="Proton acceptor" evidence="13 14">
    <location>
        <position position="271"/>
    </location>
</feature>
<evidence type="ECO:0000256" key="16">
    <source>
        <dbReference type="RuleBase" id="RU003837"/>
    </source>
</evidence>
<dbReference type="GO" id="GO:0004014">
    <property type="term" value="F:adenosylmethionine decarboxylase activity"/>
    <property type="evidence" value="ECO:0007669"/>
    <property type="project" value="InterPro"/>
</dbReference>
<feature type="binding site" evidence="13">
    <location>
        <position position="146"/>
    </location>
    <ligand>
        <name>S-methyl-5'-thioadenosine</name>
        <dbReference type="ChEBI" id="CHEBI:17509"/>
    </ligand>
</feature>
<feature type="domain" description="PABS" evidence="17">
    <location>
        <begin position="117"/>
        <end position="353"/>
    </location>
</feature>
<keyword evidence="6" id="KW-0068">Autocatalytic cleavage</keyword>
<dbReference type="InterPro" id="IPR030374">
    <property type="entry name" value="PABS"/>
</dbReference>
<keyword evidence="8 13" id="KW-0620">Polyamine biosynthesis</keyword>
<keyword evidence="7 13" id="KW-0745">Spermidine biosynthesis</keyword>
<keyword evidence="12" id="KW-0670">Pyruvate</keyword>
<feature type="binding site" evidence="13">
    <location>
        <position position="177"/>
    </location>
    <ligand>
        <name>spermidine</name>
        <dbReference type="ChEBI" id="CHEBI:57834"/>
    </ligand>
</feature>
<dbReference type="SUPFAM" id="SSF53335">
    <property type="entry name" value="S-adenosyl-L-methionine-dependent methyltransferases"/>
    <property type="match status" value="1"/>
</dbReference>
<dbReference type="InterPro" id="IPR037163">
    <property type="entry name" value="Spermidine_synt_N_sf"/>
</dbReference>
<dbReference type="InterPro" id="IPR035246">
    <property type="entry name" value="Spermidine_synt_N"/>
</dbReference>
<dbReference type="Pfam" id="PF17284">
    <property type="entry name" value="Spermine_synt_N"/>
    <property type="match status" value="1"/>
</dbReference>
<comment type="cofactor">
    <cofactor evidence="1">
        <name>pyruvate</name>
        <dbReference type="ChEBI" id="CHEBI:15361"/>
    </cofactor>
</comment>
<evidence type="ECO:0000256" key="1">
    <source>
        <dbReference type="ARBA" id="ARBA00001928"/>
    </source>
</evidence>
<feature type="binding site" evidence="13">
    <location>
        <position position="201"/>
    </location>
    <ligand>
        <name>spermidine</name>
        <dbReference type="ChEBI" id="CHEBI:57834"/>
    </ligand>
</feature>
<accession>H6L7N5</accession>
<dbReference type="NCBIfam" id="NF002010">
    <property type="entry name" value="PRK00811.1"/>
    <property type="match status" value="1"/>
</dbReference>
<dbReference type="GO" id="GO:0004766">
    <property type="term" value="F:spermidine synthase activity"/>
    <property type="evidence" value="ECO:0007669"/>
    <property type="project" value="UniProtKB-UniRule"/>
</dbReference>
<keyword evidence="4" id="KW-0949">S-adenosyl-L-methionine</keyword>
<name>H6L7N5_SAPGL</name>
<evidence type="ECO:0000256" key="15">
    <source>
        <dbReference type="RuleBase" id="RU003836"/>
    </source>
</evidence>
<dbReference type="InterPro" id="IPR003826">
    <property type="entry name" value="AdoMetDC_fam_prok"/>
</dbReference>
<dbReference type="PROSITE" id="PS01330">
    <property type="entry name" value="PABS_1"/>
    <property type="match status" value="1"/>
</dbReference>
<dbReference type="InterPro" id="IPR016067">
    <property type="entry name" value="S-AdoMet_deCO2ase_core"/>
</dbReference>
<evidence type="ECO:0000256" key="12">
    <source>
        <dbReference type="ARBA" id="ARBA00023317"/>
    </source>
</evidence>
<dbReference type="Gene3D" id="3.40.50.150">
    <property type="entry name" value="Vaccinia Virus protein VP39"/>
    <property type="match status" value="1"/>
</dbReference>
<dbReference type="Pfam" id="PF01564">
    <property type="entry name" value="Spermine_synth"/>
    <property type="match status" value="1"/>
</dbReference>
<dbReference type="EMBL" id="CP002831">
    <property type="protein sequence ID" value="AFC23067.1"/>
    <property type="molecule type" value="Genomic_DNA"/>
</dbReference>
<comment type="function">
    <text evidence="13">Catalyzes the irreversible transfer of a propylamine group from the amino donor S-adenosylmethioninamine (decarboxy-AdoMet) to putrescine (1,4-diaminobutane) to yield spermidine.</text>
</comment>
<evidence type="ECO:0000256" key="10">
    <source>
        <dbReference type="ARBA" id="ARBA00023239"/>
    </source>
</evidence>
<dbReference type="Pfam" id="PF02675">
    <property type="entry name" value="AdoMet_dc"/>
    <property type="match status" value="1"/>
</dbReference>
<dbReference type="NCBIfam" id="TIGR00417">
    <property type="entry name" value="speE"/>
    <property type="match status" value="1"/>
</dbReference>
<keyword evidence="3 13" id="KW-0808">Transferase</keyword>
<comment type="caution">
    <text evidence="13">Lacks conserved residue(s) required for the propagation of feature annotation.</text>
</comment>
<dbReference type="PANTHER" id="PTHR11558:SF11">
    <property type="entry name" value="SPERMIDINE SYNTHASE"/>
    <property type="match status" value="1"/>
</dbReference>
<keyword evidence="19" id="KW-1185">Reference proteome</keyword>
<keyword evidence="11" id="KW-0704">Schiff base</keyword>
<dbReference type="STRING" id="984262.SGRA_0328"/>
<dbReference type="PANTHER" id="PTHR11558">
    <property type="entry name" value="SPERMIDINE/SPERMINE SYNTHASE"/>
    <property type="match status" value="1"/>
</dbReference>